<comment type="similarity">
    <text evidence="1">Belongs to the carbon-nitrogen hydrolase superfamily. NIT1/NIT2 family.</text>
</comment>
<evidence type="ECO:0000313" key="4">
    <source>
        <dbReference type="Proteomes" id="UP000199545"/>
    </source>
</evidence>
<feature type="domain" description="CN hydrolase" evidence="2">
    <location>
        <begin position="4"/>
        <end position="260"/>
    </location>
</feature>
<dbReference type="InterPro" id="IPR001110">
    <property type="entry name" value="UPF0012_CS"/>
</dbReference>
<dbReference type="PROSITE" id="PS50263">
    <property type="entry name" value="CN_HYDROLASE"/>
    <property type="match status" value="1"/>
</dbReference>
<dbReference type="STRING" id="46223.SAMN05421852_11085"/>
<dbReference type="PANTHER" id="PTHR23088:SF50">
    <property type="entry name" value="HYDROLASE YHCX"/>
    <property type="match status" value="1"/>
</dbReference>
<dbReference type="Pfam" id="PF00795">
    <property type="entry name" value="CN_hydrolase"/>
    <property type="match status" value="1"/>
</dbReference>
<dbReference type="GO" id="GO:0016787">
    <property type="term" value="F:hydrolase activity"/>
    <property type="evidence" value="ECO:0007669"/>
    <property type="project" value="UniProtKB-KW"/>
</dbReference>
<keyword evidence="4" id="KW-1185">Reference proteome</keyword>
<evidence type="ECO:0000259" key="2">
    <source>
        <dbReference type="PROSITE" id="PS50263"/>
    </source>
</evidence>
<dbReference type="Gene3D" id="3.60.110.10">
    <property type="entry name" value="Carbon-nitrogen hydrolase"/>
    <property type="match status" value="1"/>
</dbReference>
<proteinExistence type="inferred from homology"/>
<reference evidence="3 4" key="1">
    <citation type="submission" date="2016-10" db="EMBL/GenBank/DDBJ databases">
        <authorList>
            <person name="de Groot N.N."/>
        </authorList>
    </citation>
    <scope>NUCLEOTIDE SEQUENCE [LARGE SCALE GENOMIC DNA]</scope>
    <source>
        <strain evidence="3 4">DSM 44778</strain>
    </source>
</reference>
<dbReference type="InterPro" id="IPR003010">
    <property type="entry name" value="C-N_Hydrolase"/>
</dbReference>
<dbReference type="CDD" id="cd07574">
    <property type="entry name" value="nitrilase_Rim1_like"/>
    <property type="match status" value="1"/>
</dbReference>
<dbReference type="AlphaFoldDB" id="A0A1I3RK03"/>
<dbReference type="RefSeq" id="WP_093230374.1">
    <property type="nucleotide sequence ID" value="NZ_FORR01000010.1"/>
</dbReference>
<dbReference type="EMBL" id="FORR01000010">
    <property type="protein sequence ID" value="SFJ46954.1"/>
    <property type="molecule type" value="Genomic_DNA"/>
</dbReference>
<sequence length="288" mass="32764">MSCAKIGVVQYAVSPLQSEEAFWNGIRQYVDQAQAENVELLMFPEYLTAHLLSLNSSLTHREACAYLDQFTEKYLSFFQEISRESGIMILGGTHIHQESPGEFFNEAFFFCPDGSIKRQKKVHLIPEERKIWHLTPGKDFAVFETPLGKVAILICYDIEFPEVARYVTDQGAEIILCPTYTDAPAGYYRVRYCAQARAIENQRFVALCGLVGEMPGNPQVDVGRSRCGFFSPCDHPFPADGVLRVGEWDQPMLLTCELDLGQLRKNWEIGQVSPFKDRRPEVYQEWGA</sequence>
<name>A0A1I3RK03_9BACL</name>
<evidence type="ECO:0000313" key="3">
    <source>
        <dbReference type="EMBL" id="SFJ46954.1"/>
    </source>
</evidence>
<accession>A0A1I3RK03</accession>
<dbReference type="Proteomes" id="UP000199545">
    <property type="component" value="Unassembled WGS sequence"/>
</dbReference>
<dbReference type="InterPro" id="IPR036526">
    <property type="entry name" value="C-N_Hydrolase_sf"/>
</dbReference>
<organism evidence="3 4">
    <name type="scientific">Thermoflavimicrobium dichotomicum</name>
    <dbReference type="NCBI Taxonomy" id="46223"/>
    <lineage>
        <taxon>Bacteria</taxon>
        <taxon>Bacillati</taxon>
        <taxon>Bacillota</taxon>
        <taxon>Bacilli</taxon>
        <taxon>Bacillales</taxon>
        <taxon>Thermoactinomycetaceae</taxon>
        <taxon>Thermoflavimicrobium</taxon>
    </lineage>
</organism>
<gene>
    <name evidence="3" type="ORF">SAMN05421852_11085</name>
</gene>
<dbReference type="PROSITE" id="PS01227">
    <property type="entry name" value="UPF0012"/>
    <property type="match status" value="1"/>
</dbReference>
<keyword evidence="3" id="KW-0378">Hydrolase</keyword>
<evidence type="ECO:0000256" key="1">
    <source>
        <dbReference type="ARBA" id="ARBA00010613"/>
    </source>
</evidence>
<dbReference type="PANTHER" id="PTHR23088">
    <property type="entry name" value="NITRILASE-RELATED"/>
    <property type="match status" value="1"/>
</dbReference>
<dbReference type="OrthoDB" id="9811121at2"/>
<dbReference type="SUPFAM" id="SSF56317">
    <property type="entry name" value="Carbon-nitrogen hydrolase"/>
    <property type="match status" value="1"/>
</dbReference>
<protein>
    <submittedName>
        <fullName evidence="3">Predicted amidohydrolase</fullName>
    </submittedName>
</protein>